<evidence type="ECO:0000313" key="2">
    <source>
        <dbReference type="EMBL" id="MEH7829805.1"/>
    </source>
</evidence>
<organism evidence="2 3">
    <name type="scientific">Gemmobacter denitrificans</name>
    <dbReference type="NCBI Taxonomy" id="3123040"/>
    <lineage>
        <taxon>Bacteria</taxon>
        <taxon>Pseudomonadati</taxon>
        <taxon>Pseudomonadota</taxon>
        <taxon>Alphaproteobacteria</taxon>
        <taxon>Rhodobacterales</taxon>
        <taxon>Paracoccaceae</taxon>
        <taxon>Gemmobacter</taxon>
    </lineage>
</organism>
<accession>A0ABU8BYL9</accession>
<dbReference type="EMBL" id="JBALHR010000013">
    <property type="protein sequence ID" value="MEH7829805.1"/>
    <property type="molecule type" value="Genomic_DNA"/>
</dbReference>
<feature type="region of interest" description="Disordered" evidence="1">
    <location>
        <begin position="357"/>
        <end position="378"/>
    </location>
</feature>
<proteinExistence type="predicted"/>
<evidence type="ECO:0000256" key="1">
    <source>
        <dbReference type="SAM" id="MobiDB-lite"/>
    </source>
</evidence>
<name>A0ABU8BYL9_9RHOB</name>
<dbReference type="RefSeq" id="WP_335424833.1">
    <property type="nucleotide sequence ID" value="NZ_JBALHR010000013.1"/>
</dbReference>
<gene>
    <name evidence="2" type="ORF">V6590_16770</name>
</gene>
<sequence length="378" mass="42535">MPVFNLKPAQLEGIVRVAIDEGQHSSKEKDRFIASESTYRRLLRGKRGDQSEHKFTGLLLGFRRYLRKKGNPERSEKERSAAGKMAALIQDFEAAYSLEEEVETNEKNESVARSGAKIRSSGQFRRLARLFIALLKIDDDSGEQAENFLFPSEAGTFTHYLTYRLSSERGYVQKSFTAIRRPDHESPFPQFGNFYLQGTNNRETWGVCIAFGSQIVFWGTSDNGVAAKVLIIDRSDGKRADGSFVGLLLTKEPGTGPTAASRFMFVPTSITHSQEVHTGRIDFLQFEREYPDILNELKRDITIGRKLLFKKNGRPYNERELVGMVEQALGPKEGWPRDSRKRNINPSDLAEVEVQAAITPPQAKIPSAPQLLLDDGST</sequence>
<keyword evidence="3" id="KW-1185">Reference proteome</keyword>
<protein>
    <submittedName>
        <fullName evidence="2">Uncharacterized protein</fullName>
    </submittedName>
</protein>
<reference evidence="2" key="1">
    <citation type="submission" date="2024-02" db="EMBL/GenBank/DDBJ databases">
        <title>Genome sequences of strain Gemmobacter sp. JM10B15.</title>
        <authorList>
            <person name="Zhang M."/>
        </authorList>
    </citation>
    <scope>NUCLEOTIDE SEQUENCE</scope>
    <source>
        <strain evidence="2">JM10B15</strain>
    </source>
</reference>
<dbReference type="Proteomes" id="UP001431963">
    <property type="component" value="Unassembled WGS sequence"/>
</dbReference>
<comment type="caution">
    <text evidence="2">The sequence shown here is derived from an EMBL/GenBank/DDBJ whole genome shotgun (WGS) entry which is preliminary data.</text>
</comment>
<evidence type="ECO:0000313" key="3">
    <source>
        <dbReference type="Proteomes" id="UP001431963"/>
    </source>
</evidence>